<proteinExistence type="predicted"/>
<reference evidence="2 3" key="1">
    <citation type="submission" date="2021-04" db="EMBL/GenBank/DDBJ databases">
        <authorList>
            <person name="Bliznina A."/>
        </authorList>
    </citation>
    <scope>NUCLEOTIDE SEQUENCE [LARGE SCALE GENOMIC DNA]</scope>
</reference>
<accession>A0ABN7SNZ9</accession>
<feature type="compositionally biased region" description="Acidic residues" evidence="1">
    <location>
        <begin position="23"/>
        <end position="38"/>
    </location>
</feature>
<organism evidence="2 3">
    <name type="scientific">Oikopleura dioica</name>
    <name type="common">Tunicate</name>
    <dbReference type="NCBI Taxonomy" id="34765"/>
    <lineage>
        <taxon>Eukaryota</taxon>
        <taxon>Metazoa</taxon>
        <taxon>Chordata</taxon>
        <taxon>Tunicata</taxon>
        <taxon>Appendicularia</taxon>
        <taxon>Copelata</taxon>
        <taxon>Oikopleuridae</taxon>
        <taxon>Oikopleura</taxon>
    </lineage>
</organism>
<dbReference type="Proteomes" id="UP001158576">
    <property type="component" value="Chromosome 1"/>
</dbReference>
<feature type="region of interest" description="Disordered" evidence="1">
    <location>
        <begin position="112"/>
        <end position="151"/>
    </location>
</feature>
<evidence type="ECO:0000313" key="3">
    <source>
        <dbReference type="Proteomes" id="UP001158576"/>
    </source>
</evidence>
<sequence>MSQIENAAGRSKMDEFVKIEIQESEDDVEYIGDEEDEMESIHTGIPQSGAFSFPEQAPEREQSNQAYSPGDEEKGLSFTLTPNLVAFIQALLPKNQAFDVIAKIKNNLQVNNNSDGAGSSGESPQSPGPSSETNSTSPLDLQRMSLSPAPRHNISDEEIDEMRQFLSDNPNVTSSDAALLFSTKFRKDITPELIDHLRNRRQQHQQQSSPQMLPWQLNQQSPETIQRSSPPNAYVEAQRISEMKALLEASNGLNHNFLAAQHQQLSDQFVGRTGTGRQNRPIEPLQKRKPFIRLSFGEKHIIAKFIKENPNKTYPEYAKYFTEAWNRTVTARQIITTKENLEKWLDEAYKDCTQTHYKFVDEGSAQDGPMVMKRKRSRVMLTPEEREEISNFLADHGTEMTFNQIAEHFAARWGKDVNRTHIASIMRLREKQSDQTLQFNKRARVAQHATHLSLPAPPALSQSLPINPRAMISPPARSMAPMSGLDLFNMLPQEINKHASPEKGSGTNCDRCPARFDTRQDLVAHYISSPDHLLPNASQMGPGHVLRSPESASKIVKNPLSAPIFPENRFGH</sequence>
<gene>
    <name evidence="2" type="ORF">OKIOD_LOCUS10545</name>
</gene>
<evidence type="ECO:0000313" key="2">
    <source>
        <dbReference type="EMBL" id="CAG5105038.1"/>
    </source>
</evidence>
<dbReference type="EMBL" id="OU015566">
    <property type="protein sequence ID" value="CAG5105038.1"/>
    <property type="molecule type" value="Genomic_DNA"/>
</dbReference>
<evidence type="ECO:0000256" key="1">
    <source>
        <dbReference type="SAM" id="MobiDB-lite"/>
    </source>
</evidence>
<name>A0ABN7SNZ9_OIKDI</name>
<keyword evidence="3" id="KW-1185">Reference proteome</keyword>
<protein>
    <submittedName>
        <fullName evidence="2">Oidioi.mRNA.OKI2018_I69.chr1.g1780.t1.cds</fullName>
    </submittedName>
</protein>
<feature type="compositionally biased region" description="Low complexity" evidence="1">
    <location>
        <begin position="120"/>
        <end position="132"/>
    </location>
</feature>
<feature type="region of interest" description="Disordered" evidence="1">
    <location>
        <begin position="23"/>
        <end position="74"/>
    </location>
</feature>